<dbReference type="InterPro" id="IPR055346">
    <property type="entry name" value="Fe-S_cluster_assembly_SufBD"/>
</dbReference>
<sequence>MNTIIRRAEKMAENMALPSGFEEEWRRTDISGIDFDNFKKSDCNVHVNGAAALMPYEIKDNAFISMQENMLSKADNVFILRAMSSAVTRYIRIEKNVDIEIELEQDLGTISDVHLMFFVLPSVTANVVIKHNAGRGSFINLVCSGLVEDNASLNIYDLGTELLSPYRMAHSYVELKKNARFVHFSGMMGYSFIKQRIWVNLFGSGADALLLGASVLSGTEHYDFRTVQEHSSERTHSVSRYNLVAGDRGRAVYQGLIDVKERAKGTDAYLSNKNLLLSDDAEVSSIPTLSISTDDVRCSHGSTSGKVGDKELFYLRSRGLDKAQATALLSSAHIKDVLDLIPDREAKIIYRLAEKKIKML</sequence>
<dbReference type="PANTHER" id="PTHR43575">
    <property type="entry name" value="PROTEIN ABCI7, CHLOROPLASTIC"/>
    <property type="match status" value="1"/>
</dbReference>
<dbReference type="PANTHER" id="PTHR43575:SF1">
    <property type="entry name" value="PROTEIN ABCI7, CHLOROPLASTIC"/>
    <property type="match status" value="1"/>
</dbReference>
<dbReference type="SUPFAM" id="SSF101960">
    <property type="entry name" value="Stabilizer of iron transporter SufD"/>
    <property type="match status" value="1"/>
</dbReference>
<comment type="caution">
    <text evidence="2">The sequence shown here is derived from an EMBL/GenBank/DDBJ whole genome shotgun (WGS) entry which is preliminary data.</text>
</comment>
<name>A0ABU9UDM2_9SPIR</name>
<evidence type="ECO:0000313" key="3">
    <source>
        <dbReference type="Proteomes" id="UP001466331"/>
    </source>
</evidence>
<organism evidence="2 3">
    <name type="scientific">Rarispira pelagica</name>
    <dbReference type="NCBI Taxonomy" id="3141764"/>
    <lineage>
        <taxon>Bacteria</taxon>
        <taxon>Pseudomonadati</taxon>
        <taxon>Spirochaetota</taxon>
        <taxon>Spirochaetia</taxon>
        <taxon>Winmispirales</taxon>
        <taxon>Winmispiraceae</taxon>
        <taxon>Rarispira</taxon>
    </lineage>
</organism>
<accession>A0ABU9UDM2</accession>
<feature type="domain" description="FHA" evidence="1">
    <location>
        <begin position="91"/>
        <end position="140"/>
    </location>
</feature>
<dbReference type="InterPro" id="IPR000825">
    <property type="entry name" value="SUF_FeS_clus_asmbl_SufBD_core"/>
</dbReference>
<dbReference type="PROSITE" id="PS50006">
    <property type="entry name" value="FHA_DOMAIN"/>
    <property type="match status" value="1"/>
</dbReference>
<dbReference type="Pfam" id="PF01458">
    <property type="entry name" value="SUFBD_core"/>
    <property type="match status" value="1"/>
</dbReference>
<dbReference type="InterPro" id="IPR037284">
    <property type="entry name" value="SUF_FeS_clus_asmbl_SufBD_sf"/>
</dbReference>
<protein>
    <submittedName>
        <fullName evidence="2">SufD family Fe-S cluster assembly protein</fullName>
    </submittedName>
</protein>
<keyword evidence="3" id="KW-1185">Reference proteome</keyword>
<evidence type="ECO:0000259" key="1">
    <source>
        <dbReference type="PROSITE" id="PS50006"/>
    </source>
</evidence>
<evidence type="ECO:0000313" key="2">
    <source>
        <dbReference type="EMBL" id="MEM5948763.1"/>
    </source>
</evidence>
<gene>
    <name evidence="2" type="ORF">WKV44_09455</name>
</gene>
<reference evidence="2 3" key="1">
    <citation type="submission" date="2024-03" db="EMBL/GenBank/DDBJ databases">
        <title>Ignisphaera cupida sp. nov., a hyperthermophilic hydrolytic archaeon from a hot spring of Kamchatka, and proposal of Ignisphaeraceae fam. nov.</title>
        <authorList>
            <person name="Podosokorskaya O.A."/>
            <person name="Elcheninov A.G."/>
            <person name="Maltseva A.I."/>
            <person name="Zayulina K.S."/>
            <person name="Novikov A."/>
            <person name="Merkel A.Y."/>
        </authorList>
    </citation>
    <scope>NUCLEOTIDE SEQUENCE [LARGE SCALE GENOMIC DNA]</scope>
    <source>
        <strain evidence="2 3">38H-sp</strain>
    </source>
</reference>
<proteinExistence type="predicted"/>
<dbReference type="EMBL" id="JBCHKQ010000005">
    <property type="protein sequence ID" value="MEM5948763.1"/>
    <property type="molecule type" value="Genomic_DNA"/>
</dbReference>
<dbReference type="RefSeq" id="WP_420070214.1">
    <property type="nucleotide sequence ID" value="NZ_JBCHKQ010000005.1"/>
</dbReference>
<dbReference type="InterPro" id="IPR000253">
    <property type="entry name" value="FHA_dom"/>
</dbReference>
<dbReference type="Proteomes" id="UP001466331">
    <property type="component" value="Unassembled WGS sequence"/>
</dbReference>